<dbReference type="GO" id="GO:0003700">
    <property type="term" value="F:DNA-binding transcription factor activity"/>
    <property type="evidence" value="ECO:0007669"/>
    <property type="project" value="TreeGrafter"/>
</dbReference>
<dbReference type="AlphaFoldDB" id="A8RJH2"/>
<dbReference type="InterPro" id="IPR001761">
    <property type="entry name" value="Peripla_BP/Lac1_sug-bd_dom"/>
</dbReference>
<dbReference type="InterPro" id="IPR010982">
    <property type="entry name" value="Lambda_DNA-bd_dom_sf"/>
</dbReference>
<dbReference type="InterPro" id="IPR000843">
    <property type="entry name" value="HTH_LacI"/>
</dbReference>
<protein>
    <recommendedName>
        <fullName evidence="4">HTH lacI-type domain-containing protein</fullName>
    </recommendedName>
</protein>
<dbReference type="CDD" id="cd01392">
    <property type="entry name" value="HTH_LacI"/>
    <property type="match status" value="1"/>
</dbReference>
<comment type="caution">
    <text evidence="5">The sequence shown here is derived from an EMBL/GenBank/DDBJ whole genome shotgun (WGS) entry which is preliminary data.</text>
</comment>
<reference evidence="5 6" key="1">
    <citation type="submission" date="2007-08" db="EMBL/GenBank/DDBJ databases">
        <authorList>
            <person name="Fulton L."/>
            <person name="Clifton S."/>
            <person name="Fulton B."/>
            <person name="Xu J."/>
            <person name="Minx P."/>
            <person name="Pepin K.H."/>
            <person name="Johnson M."/>
            <person name="Thiruvilangam P."/>
            <person name="Bhonagiri V."/>
            <person name="Nash W.E."/>
            <person name="Mardis E.R."/>
            <person name="Wilson R.K."/>
        </authorList>
    </citation>
    <scope>NUCLEOTIDE SEQUENCE [LARGE SCALE GENOMIC DNA]</scope>
    <source>
        <strain evidence="6">ATCC BAA-613 / DSM 15670 / CCUG 46953 / JCM 12243 / WAL 16351</strain>
    </source>
</reference>
<evidence type="ECO:0000256" key="3">
    <source>
        <dbReference type="ARBA" id="ARBA00023163"/>
    </source>
</evidence>
<accession>A8RJH2</accession>
<evidence type="ECO:0000313" key="5">
    <source>
        <dbReference type="EMBL" id="EDP18551.1"/>
    </source>
</evidence>
<dbReference type="Pfam" id="PF00356">
    <property type="entry name" value="LacI"/>
    <property type="match status" value="1"/>
</dbReference>
<name>A8RJH2_ENTBW</name>
<dbReference type="GO" id="GO:0000976">
    <property type="term" value="F:transcription cis-regulatory region binding"/>
    <property type="evidence" value="ECO:0007669"/>
    <property type="project" value="TreeGrafter"/>
</dbReference>
<dbReference type="CDD" id="cd06267">
    <property type="entry name" value="PBP1_LacI_sugar_binding-like"/>
    <property type="match status" value="1"/>
</dbReference>
<dbReference type="Proteomes" id="UP000005396">
    <property type="component" value="Unassembled WGS sequence"/>
</dbReference>
<dbReference type="eggNOG" id="COG1609">
    <property type="taxonomic scope" value="Bacteria"/>
</dbReference>
<dbReference type="Pfam" id="PF00532">
    <property type="entry name" value="Peripla_BP_1"/>
    <property type="match status" value="1"/>
</dbReference>
<evidence type="ECO:0000256" key="1">
    <source>
        <dbReference type="ARBA" id="ARBA00023015"/>
    </source>
</evidence>
<evidence type="ECO:0000313" key="6">
    <source>
        <dbReference type="Proteomes" id="UP000005396"/>
    </source>
</evidence>
<keyword evidence="2" id="KW-0238">DNA-binding</keyword>
<proteinExistence type="predicted"/>
<dbReference type="Gene3D" id="3.40.50.2300">
    <property type="match status" value="2"/>
</dbReference>
<organism evidence="5 6">
    <name type="scientific">Enterocloster bolteae (strain ATCC BAA-613 / DSM 15670 / CCUG 46953 / JCM 12243 / WAL 16351)</name>
    <name type="common">Clostridium bolteae</name>
    <dbReference type="NCBI Taxonomy" id="411902"/>
    <lineage>
        <taxon>Bacteria</taxon>
        <taxon>Bacillati</taxon>
        <taxon>Bacillota</taxon>
        <taxon>Clostridia</taxon>
        <taxon>Lachnospirales</taxon>
        <taxon>Lachnospiraceae</taxon>
        <taxon>Enterocloster</taxon>
    </lineage>
</organism>
<dbReference type="HOGENOM" id="CLU_037628_6_1_9"/>
<feature type="domain" description="HTH lacI-type" evidence="4">
    <location>
        <begin position="17"/>
        <end position="71"/>
    </location>
</feature>
<keyword evidence="1" id="KW-0805">Transcription regulation</keyword>
<sequence length="351" mass="39191">MVVFNYKRLQFGGWKMATIKDVAKLAGVSICTVSRALANKENITPKTMEKVLSAVRELDYKPNYSARSLKIGSTDTLGLIVPDITNPYYPKVAKSIEEYAEKKGYMILLCNSNEDLNKEKRLVDTLKKRNVDGVIILPCSRHIEHFRGFDNAGIPYVFLNRSFKGIANCIPSDNFYGAYTVTKYVIGRGHKNICAAYLGFENQIYQERFEGTMEALREHGLEQCAKQFIFDIKDIQDSYMRIRKVLEGRERPTALIAANDMLCFGAYSAASDCGLSIPGDFSVTGYDDISMASLMMPPLTSFRQPEDVMAKGGVDYLLECIAGNSPAPPARLRGELVVRQSVCDIRGDTCL</sequence>
<dbReference type="Gene3D" id="1.10.260.40">
    <property type="entry name" value="lambda repressor-like DNA-binding domains"/>
    <property type="match status" value="1"/>
</dbReference>
<evidence type="ECO:0000256" key="2">
    <source>
        <dbReference type="ARBA" id="ARBA00023125"/>
    </source>
</evidence>
<dbReference type="SUPFAM" id="SSF47413">
    <property type="entry name" value="lambda repressor-like DNA-binding domains"/>
    <property type="match status" value="1"/>
</dbReference>
<dbReference type="PROSITE" id="PS00356">
    <property type="entry name" value="HTH_LACI_1"/>
    <property type="match status" value="1"/>
</dbReference>
<dbReference type="PANTHER" id="PTHR30146:SF109">
    <property type="entry name" value="HTH-TYPE TRANSCRIPTIONAL REGULATOR GALS"/>
    <property type="match status" value="1"/>
</dbReference>
<dbReference type="PROSITE" id="PS50932">
    <property type="entry name" value="HTH_LACI_2"/>
    <property type="match status" value="1"/>
</dbReference>
<reference evidence="5 6" key="2">
    <citation type="submission" date="2007-09" db="EMBL/GenBank/DDBJ databases">
        <title>Draft genome sequence of Clostridium bolteae (ATCC BAA-613).</title>
        <authorList>
            <person name="Sudarsanam P."/>
            <person name="Ley R."/>
            <person name="Guruge J."/>
            <person name="Turnbaugh P.J."/>
            <person name="Mahowald M."/>
            <person name="Liep D."/>
            <person name="Gordon J."/>
        </authorList>
    </citation>
    <scope>NUCLEOTIDE SEQUENCE [LARGE SCALE GENOMIC DNA]</scope>
    <source>
        <strain evidence="6">ATCC BAA-613 / DSM 15670 / CCUG 46953 / JCM 12243 / WAL 16351</strain>
    </source>
</reference>
<evidence type="ECO:0000259" key="4">
    <source>
        <dbReference type="PROSITE" id="PS50932"/>
    </source>
</evidence>
<dbReference type="InterPro" id="IPR028082">
    <property type="entry name" value="Peripla_BP_I"/>
</dbReference>
<gene>
    <name evidence="5" type="ORF">CLOBOL_00913</name>
</gene>
<dbReference type="PaxDb" id="411902-CLOBOL_00913"/>
<keyword evidence="3" id="KW-0804">Transcription</keyword>
<dbReference type="SUPFAM" id="SSF53822">
    <property type="entry name" value="Periplasmic binding protein-like I"/>
    <property type="match status" value="1"/>
</dbReference>
<dbReference type="PANTHER" id="PTHR30146">
    <property type="entry name" value="LACI-RELATED TRANSCRIPTIONAL REPRESSOR"/>
    <property type="match status" value="1"/>
</dbReference>
<dbReference type="EMBL" id="ABCC02000011">
    <property type="protein sequence ID" value="EDP18551.1"/>
    <property type="molecule type" value="Genomic_DNA"/>
</dbReference>
<dbReference type="SMART" id="SM00354">
    <property type="entry name" value="HTH_LACI"/>
    <property type="match status" value="1"/>
</dbReference>